<dbReference type="Pfam" id="PF00593">
    <property type="entry name" value="TonB_dep_Rec_b-barrel"/>
    <property type="match status" value="1"/>
</dbReference>
<dbReference type="PROSITE" id="PS52016">
    <property type="entry name" value="TONB_DEPENDENT_REC_3"/>
    <property type="match status" value="1"/>
</dbReference>
<dbReference type="GO" id="GO:0009279">
    <property type="term" value="C:cell outer membrane"/>
    <property type="evidence" value="ECO:0007669"/>
    <property type="project" value="UniProtKB-SubCell"/>
</dbReference>
<keyword evidence="15" id="KW-0675">Receptor</keyword>
<evidence type="ECO:0000256" key="10">
    <source>
        <dbReference type="PROSITE-ProRule" id="PRU10143"/>
    </source>
</evidence>
<evidence type="ECO:0000313" key="15">
    <source>
        <dbReference type="EMBL" id="RIV80237.1"/>
    </source>
</evidence>
<keyword evidence="6 10" id="KW-0798">TonB box</keyword>
<protein>
    <submittedName>
        <fullName evidence="15">TonB-dependent receptor</fullName>
    </submittedName>
</protein>
<dbReference type="PANTHER" id="PTHR47234">
    <property type="match status" value="1"/>
</dbReference>
<dbReference type="InterPro" id="IPR039426">
    <property type="entry name" value="TonB-dep_rcpt-like"/>
</dbReference>
<evidence type="ECO:0000256" key="5">
    <source>
        <dbReference type="ARBA" id="ARBA00022729"/>
    </source>
</evidence>
<evidence type="ECO:0000256" key="9">
    <source>
        <dbReference type="PROSITE-ProRule" id="PRU01360"/>
    </source>
</evidence>
<keyword evidence="5" id="KW-0732">Signal</keyword>
<keyword evidence="8 9" id="KW-0998">Cell outer membrane</keyword>
<reference evidence="15 16" key="1">
    <citation type="submission" date="2018-08" db="EMBL/GenBank/DDBJ databases">
        <title>Altererythrobacter sp.Ery1 and Ery12, the genome sequencing of novel strains in genus Alterythrobacter.</title>
        <authorList>
            <person name="Cheng H."/>
            <person name="Wu Y.-H."/>
            <person name="Fang C."/>
            <person name="Xu X.-W."/>
        </authorList>
    </citation>
    <scope>NUCLEOTIDE SEQUENCE [LARGE SCALE GENOMIC DNA]</scope>
    <source>
        <strain evidence="15 16">Ery1</strain>
    </source>
</reference>
<dbReference type="PANTHER" id="PTHR47234:SF3">
    <property type="entry name" value="SECRETIN_TONB SHORT N-TERMINAL DOMAIN-CONTAINING PROTEIN"/>
    <property type="match status" value="1"/>
</dbReference>
<dbReference type="AlphaFoldDB" id="A0A418NKS7"/>
<dbReference type="Gene3D" id="2.170.130.10">
    <property type="entry name" value="TonB-dependent receptor, plug domain"/>
    <property type="match status" value="1"/>
</dbReference>
<sequence>MRQPLQRRSQNGMSRLNREIRMMLKSRGLPALLAGTALVVFATPLRAQAGEQPGPAPDDAEASQGENEGNTIVVTGTRIRGARVVGEAVSVDREAIVEAGQIDLGEAIRSLPQNFSGGQNPGVGSGAGLANSNVNSASSANLRGLGADATLTLLNGHRLPYDSAFAGVDISAIPLAAVDRIEVVPDGASALYGSDAVAGVVNVVLRRDFEGIVTSGQLGASTSGGNFRQQADIIGGTRWSSGGAFIAYDFASNSGIEAADRSYAASLDPDTTLYPAQRRHAVTISGHHVFANGVEIALDALYSNRRSTQVAASPTLRSVGEPKVESYTLAPSVKFDLWSGWRASVVGVFGRDRTNYRTAFTRPGVPVSVTEGCFCNEMYSLEAGAEGPLLDLPGGQVRLAVGVGLRSNRLDFTRVSGGDVILAFDEVQRARFAYGELFVPVVSPTNAMAGVEELSLSAAARYEDYPGLDRLTTPRLGLVYAPLDGFKLRATWARSFKTPTLYQRFIPYQTILLPAAAFGAGPGTVLFTSGGNPDVTSERARSWTAGLDIGPPALPELTMSATWYDIRYKDRVVSPIAGSIAAAFQDPGFADLIDFSPDPAHLEGLIAGSLFGLENFSGGPYNPASVIAFIDNRNINVAVWAVEGIDARLSWNQPLDKDRSWGVEVSASWLDSKQQLTADLPDVQLAGVVFNPPEFRARASGRIVAGGFTATLAANYSGALVDRRFAAEQRVEPGATFDLGLSYDIIRGDGRDPRLSIAVNIQNLFNDEPPLIGQTGPTDTPYDSTNYSPIGRFVSFGIRRQW</sequence>
<evidence type="ECO:0000256" key="2">
    <source>
        <dbReference type="ARBA" id="ARBA00022448"/>
    </source>
</evidence>
<keyword evidence="7 9" id="KW-0472">Membrane</keyword>
<feature type="domain" description="TonB-dependent receptor plug" evidence="14">
    <location>
        <begin position="89"/>
        <end position="200"/>
    </location>
</feature>
<dbReference type="Proteomes" id="UP000285092">
    <property type="component" value="Unassembled WGS sequence"/>
</dbReference>
<organism evidence="15 16">
    <name type="scientific">Pelagerythrobacter aerophilus</name>
    <dbReference type="NCBI Taxonomy" id="2306995"/>
    <lineage>
        <taxon>Bacteria</taxon>
        <taxon>Pseudomonadati</taxon>
        <taxon>Pseudomonadota</taxon>
        <taxon>Alphaproteobacteria</taxon>
        <taxon>Sphingomonadales</taxon>
        <taxon>Erythrobacteraceae</taxon>
        <taxon>Pelagerythrobacter</taxon>
    </lineage>
</organism>
<evidence type="ECO:0000256" key="6">
    <source>
        <dbReference type="ARBA" id="ARBA00023077"/>
    </source>
</evidence>
<evidence type="ECO:0000256" key="7">
    <source>
        <dbReference type="ARBA" id="ARBA00023136"/>
    </source>
</evidence>
<comment type="similarity">
    <text evidence="9 11">Belongs to the TonB-dependent receptor family.</text>
</comment>
<gene>
    <name evidence="15" type="ORF">D2V04_02780</name>
</gene>
<dbReference type="SUPFAM" id="SSF56935">
    <property type="entry name" value="Porins"/>
    <property type="match status" value="1"/>
</dbReference>
<evidence type="ECO:0000313" key="16">
    <source>
        <dbReference type="Proteomes" id="UP000285092"/>
    </source>
</evidence>
<comment type="subcellular location">
    <subcellularLocation>
        <location evidence="1 9">Cell outer membrane</location>
        <topology evidence="1 9">Multi-pass membrane protein</topology>
    </subcellularLocation>
</comment>
<dbReference type="InterPro" id="IPR036942">
    <property type="entry name" value="Beta-barrel_TonB_sf"/>
</dbReference>
<evidence type="ECO:0000256" key="11">
    <source>
        <dbReference type="RuleBase" id="RU003357"/>
    </source>
</evidence>
<feature type="region of interest" description="Disordered" evidence="12">
    <location>
        <begin position="49"/>
        <end position="71"/>
    </location>
</feature>
<dbReference type="OrthoDB" id="7614575at2"/>
<keyword evidence="16" id="KW-1185">Reference proteome</keyword>
<dbReference type="EMBL" id="QXFK01000011">
    <property type="protein sequence ID" value="RIV80237.1"/>
    <property type="molecule type" value="Genomic_DNA"/>
</dbReference>
<dbReference type="InterPro" id="IPR010916">
    <property type="entry name" value="TonB_box_CS"/>
</dbReference>
<accession>A0A418NKS7</accession>
<evidence type="ECO:0000256" key="3">
    <source>
        <dbReference type="ARBA" id="ARBA00022452"/>
    </source>
</evidence>
<dbReference type="InterPro" id="IPR037066">
    <property type="entry name" value="Plug_dom_sf"/>
</dbReference>
<comment type="caution">
    <text evidence="15">The sequence shown here is derived from an EMBL/GenBank/DDBJ whole genome shotgun (WGS) entry which is preliminary data.</text>
</comment>
<proteinExistence type="inferred from homology"/>
<keyword evidence="4 9" id="KW-0812">Transmembrane</keyword>
<evidence type="ECO:0000256" key="8">
    <source>
        <dbReference type="ARBA" id="ARBA00023237"/>
    </source>
</evidence>
<evidence type="ECO:0000256" key="1">
    <source>
        <dbReference type="ARBA" id="ARBA00004571"/>
    </source>
</evidence>
<name>A0A418NKS7_9SPHN</name>
<evidence type="ECO:0000259" key="14">
    <source>
        <dbReference type="Pfam" id="PF07715"/>
    </source>
</evidence>
<evidence type="ECO:0000256" key="12">
    <source>
        <dbReference type="SAM" id="MobiDB-lite"/>
    </source>
</evidence>
<dbReference type="InterPro" id="IPR000531">
    <property type="entry name" value="Beta-barrel_TonB"/>
</dbReference>
<dbReference type="InterPro" id="IPR012910">
    <property type="entry name" value="Plug_dom"/>
</dbReference>
<keyword evidence="2 9" id="KW-0813">Transport</keyword>
<evidence type="ECO:0000256" key="4">
    <source>
        <dbReference type="ARBA" id="ARBA00022692"/>
    </source>
</evidence>
<dbReference type="Gene3D" id="2.40.170.20">
    <property type="entry name" value="TonB-dependent receptor, beta-barrel domain"/>
    <property type="match status" value="1"/>
</dbReference>
<feature type="short sequence motif" description="TonB box" evidence="10">
    <location>
        <begin position="71"/>
        <end position="77"/>
    </location>
</feature>
<keyword evidence="3 9" id="KW-1134">Transmembrane beta strand</keyword>
<evidence type="ECO:0000259" key="13">
    <source>
        <dbReference type="Pfam" id="PF00593"/>
    </source>
</evidence>
<dbReference type="PROSITE" id="PS00430">
    <property type="entry name" value="TONB_DEPENDENT_REC_1"/>
    <property type="match status" value="1"/>
</dbReference>
<feature type="domain" description="TonB-dependent receptor-like beta-barrel" evidence="13">
    <location>
        <begin position="240"/>
        <end position="764"/>
    </location>
</feature>
<dbReference type="Pfam" id="PF07715">
    <property type="entry name" value="Plug"/>
    <property type="match status" value="1"/>
</dbReference>